<keyword evidence="4" id="KW-1185">Reference proteome</keyword>
<dbReference type="SUPFAM" id="SSF53098">
    <property type="entry name" value="Ribonuclease H-like"/>
    <property type="match status" value="1"/>
</dbReference>
<evidence type="ECO:0000259" key="2">
    <source>
        <dbReference type="PROSITE" id="PS50994"/>
    </source>
</evidence>
<protein>
    <recommendedName>
        <fullName evidence="2">Integrase catalytic domain-containing protein</fullName>
    </recommendedName>
</protein>
<dbReference type="Proteomes" id="UP000030764">
    <property type="component" value="Unassembled WGS sequence"/>
</dbReference>
<dbReference type="InterPro" id="IPR001584">
    <property type="entry name" value="Integrase_cat-core"/>
</dbReference>
<reference evidence="3 4" key="1">
    <citation type="journal article" date="2014" name="Nat. Genet.">
        <title>Genome and transcriptome of the porcine whipworm Trichuris suis.</title>
        <authorList>
            <person name="Jex A.R."/>
            <person name="Nejsum P."/>
            <person name="Schwarz E.M."/>
            <person name="Hu L."/>
            <person name="Young N.D."/>
            <person name="Hall R.S."/>
            <person name="Korhonen P.K."/>
            <person name="Liao S."/>
            <person name="Thamsborg S."/>
            <person name="Xia J."/>
            <person name="Xu P."/>
            <person name="Wang S."/>
            <person name="Scheerlinck J.P."/>
            <person name="Hofmann A."/>
            <person name="Sternberg P.W."/>
            <person name="Wang J."/>
            <person name="Gasser R.B."/>
        </authorList>
    </citation>
    <scope>NUCLEOTIDE SEQUENCE [LARGE SCALE GENOMIC DNA]</scope>
    <source>
        <strain evidence="3">DCEP-RM93M</strain>
    </source>
</reference>
<evidence type="ECO:0000313" key="3">
    <source>
        <dbReference type="EMBL" id="KFD47836.1"/>
    </source>
</evidence>
<evidence type="ECO:0000256" key="1">
    <source>
        <dbReference type="SAM" id="MobiDB-lite"/>
    </source>
</evidence>
<name>A0A085LS90_9BILA</name>
<dbReference type="PROSITE" id="PS50994">
    <property type="entry name" value="INTEGRASE"/>
    <property type="match status" value="1"/>
</dbReference>
<feature type="region of interest" description="Disordered" evidence="1">
    <location>
        <begin position="82"/>
        <end position="101"/>
    </location>
</feature>
<dbReference type="PANTHER" id="PTHR37984">
    <property type="entry name" value="PROTEIN CBG26694"/>
    <property type="match status" value="1"/>
</dbReference>
<dbReference type="Gene3D" id="3.30.420.10">
    <property type="entry name" value="Ribonuclease H-like superfamily/Ribonuclease H"/>
    <property type="match status" value="1"/>
</dbReference>
<dbReference type="GO" id="GO:0015074">
    <property type="term" value="P:DNA integration"/>
    <property type="evidence" value="ECO:0007669"/>
    <property type="project" value="InterPro"/>
</dbReference>
<proteinExistence type="predicted"/>
<sequence>MSHRQHQNEPMTASELPSYPWQVVATDILKVKGREHLLVVDYYSRFVELALLKDKTMETCISILKSMFPRYGIPETVRCDNGPCHSPPMSLKSSRSSTNSR</sequence>
<dbReference type="InterPro" id="IPR036397">
    <property type="entry name" value="RNaseH_sf"/>
</dbReference>
<feature type="compositionally biased region" description="Low complexity" evidence="1">
    <location>
        <begin position="87"/>
        <end position="101"/>
    </location>
</feature>
<dbReference type="AlphaFoldDB" id="A0A085LS90"/>
<feature type="domain" description="Integrase catalytic" evidence="2">
    <location>
        <begin position="16"/>
        <end position="101"/>
    </location>
</feature>
<gene>
    <name evidence="3" type="ORF">M513_11316</name>
</gene>
<dbReference type="EMBL" id="KL363313">
    <property type="protein sequence ID" value="KFD47836.1"/>
    <property type="molecule type" value="Genomic_DNA"/>
</dbReference>
<organism evidence="3 4">
    <name type="scientific">Trichuris suis</name>
    <name type="common">pig whipworm</name>
    <dbReference type="NCBI Taxonomy" id="68888"/>
    <lineage>
        <taxon>Eukaryota</taxon>
        <taxon>Metazoa</taxon>
        <taxon>Ecdysozoa</taxon>
        <taxon>Nematoda</taxon>
        <taxon>Enoplea</taxon>
        <taxon>Dorylaimia</taxon>
        <taxon>Trichinellida</taxon>
        <taxon>Trichuridae</taxon>
        <taxon>Trichuris</taxon>
    </lineage>
</organism>
<dbReference type="GO" id="GO:0003676">
    <property type="term" value="F:nucleic acid binding"/>
    <property type="evidence" value="ECO:0007669"/>
    <property type="project" value="InterPro"/>
</dbReference>
<dbReference type="InterPro" id="IPR050951">
    <property type="entry name" value="Retrovirus_Pol_polyprotein"/>
</dbReference>
<evidence type="ECO:0000313" key="4">
    <source>
        <dbReference type="Proteomes" id="UP000030764"/>
    </source>
</evidence>
<dbReference type="InterPro" id="IPR012337">
    <property type="entry name" value="RNaseH-like_sf"/>
</dbReference>
<dbReference type="PANTHER" id="PTHR37984:SF7">
    <property type="entry name" value="INTEGRASE CATALYTIC DOMAIN-CONTAINING PROTEIN"/>
    <property type="match status" value="1"/>
</dbReference>
<accession>A0A085LS90</accession>